<protein>
    <recommendedName>
        <fullName evidence="5">Integral membrane protein</fullName>
    </recommendedName>
</protein>
<name>A0A848DRG2_9PSEU</name>
<feature type="transmembrane region" description="Helical" evidence="2">
    <location>
        <begin position="29"/>
        <end position="50"/>
    </location>
</feature>
<proteinExistence type="predicted"/>
<organism evidence="3 4">
    <name type="scientific">Pseudonocardia bannensis</name>
    <dbReference type="NCBI Taxonomy" id="630973"/>
    <lineage>
        <taxon>Bacteria</taxon>
        <taxon>Bacillati</taxon>
        <taxon>Actinomycetota</taxon>
        <taxon>Actinomycetes</taxon>
        <taxon>Pseudonocardiales</taxon>
        <taxon>Pseudonocardiaceae</taxon>
        <taxon>Pseudonocardia</taxon>
    </lineage>
</organism>
<feature type="region of interest" description="Disordered" evidence="1">
    <location>
        <begin position="1"/>
        <end position="20"/>
    </location>
</feature>
<evidence type="ECO:0000313" key="3">
    <source>
        <dbReference type="EMBL" id="NMH95480.1"/>
    </source>
</evidence>
<reference evidence="3 4" key="1">
    <citation type="submission" date="2020-04" db="EMBL/GenBank/DDBJ databases">
        <authorList>
            <person name="Klaysubun C."/>
            <person name="Duangmal K."/>
            <person name="Lipun K."/>
        </authorList>
    </citation>
    <scope>NUCLEOTIDE SEQUENCE [LARGE SCALE GENOMIC DNA]</scope>
    <source>
        <strain evidence="3 4">DSM 45300</strain>
    </source>
</reference>
<accession>A0A848DRG2</accession>
<evidence type="ECO:0000256" key="2">
    <source>
        <dbReference type="SAM" id="Phobius"/>
    </source>
</evidence>
<feature type="transmembrane region" description="Helical" evidence="2">
    <location>
        <begin position="88"/>
        <end position="105"/>
    </location>
</feature>
<feature type="transmembrane region" description="Helical" evidence="2">
    <location>
        <begin position="111"/>
        <end position="129"/>
    </location>
</feature>
<feature type="transmembrane region" description="Helical" evidence="2">
    <location>
        <begin position="62"/>
        <end position="81"/>
    </location>
</feature>
<gene>
    <name evidence="3" type="ORF">HF519_28850</name>
</gene>
<dbReference type="AlphaFoldDB" id="A0A848DRG2"/>
<keyword evidence="2" id="KW-1133">Transmembrane helix</keyword>
<keyword evidence="2" id="KW-0472">Membrane</keyword>
<evidence type="ECO:0008006" key="5">
    <source>
        <dbReference type="Google" id="ProtNLM"/>
    </source>
</evidence>
<evidence type="ECO:0000256" key="1">
    <source>
        <dbReference type="SAM" id="MobiDB-lite"/>
    </source>
</evidence>
<evidence type="ECO:0000313" key="4">
    <source>
        <dbReference type="Proteomes" id="UP000586918"/>
    </source>
</evidence>
<dbReference type="Proteomes" id="UP000586918">
    <property type="component" value="Unassembled WGS sequence"/>
</dbReference>
<comment type="caution">
    <text evidence="3">The sequence shown here is derived from an EMBL/GenBank/DDBJ whole genome shotgun (WGS) entry which is preliminary data.</text>
</comment>
<sequence>MTSEHVPGPDGPTAAPAGPPPQIRSAGAVVGLEGLLGVAFAVVVAVRALGADIGVGNAIGEAVYFALIGAALLWVGWGLVAGRRWARTPAIVAQLLLLPVVYSLIGPSRQLLLGIVTGVAVIGTFLLLISERSRMWSMGLDLPDARGQAPGNGSAG</sequence>
<dbReference type="RefSeq" id="WP_169416135.1">
    <property type="nucleotide sequence ID" value="NZ_JAAXKZ010000196.1"/>
</dbReference>
<keyword evidence="2" id="KW-0812">Transmembrane</keyword>
<dbReference type="EMBL" id="JAAXKZ010000196">
    <property type="protein sequence ID" value="NMH95480.1"/>
    <property type="molecule type" value="Genomic_DNA"/>
</dbReference>
<keyword evidence="4" id="KW-1185">Reference proteome</keyword>